<keyword evidence="2" id="KW-1003">Cell membrane</keyword>
<keyword evidence="3 6" id="KW-0812">Transmembrane</keyword>
<dbReference type="Proteomes" id="UP000095350">
    <property type="component" value="Unassembled WGS sequence"/>
</dbReference>
<dbReference type="NCBIfam" id="NF037997">
    <property type="entry name" value="Na_Pi_symport"/>
    <property type="match status" value="1"/>
</dbReference>
<evidence type="ECO:0000313" key="9">
    <source>
        <dbReference type="Proteomes" id="UP000095350"/>
    </source>
</evidence>
<dbReference type="GO" id="GO:0005886">
    <property type="term" value="C:plasma membrane"/>
    <property type="evidence" value="ECO:0007669"/>
    <property type="project" value="UniProtKB-SubCell"/>
</dbReference>
<dbReference type="InterPro" id="IPR038078">
    <property type="entry name" value="PhoU-like_sf"/>
</dbReference>
<feature type="transmembrane region" description="Helical" evidence="6">
    <location>
        <begin position="284"/>
        <end position="302"/>
    </location>
</feature>
<gene>
    <name evidence="8" type="ORF">ERS852572_00201</name>
</gene>
<sequence length="545" mass="59345">MGAKEFASLLGGLALFLYGMNMMSQGMEAAAGNKMKQILERLTTNRYLGVLVGAVITAIIQSSSATTVMVVGFVNSGMMTLRQAVGVIMGANIGTTITGQLIALDAGAIAPFIAFLGVVLVVFLKQPKVRNIGGILAGLGVLFIGMEMMSTAMMPLRDSKAFIDMMTKFSNPLLGIMAGAIFTALIQSSSASVGILQALATSGAISFSGAVYVLFGQNIGTCITAVLASIGTGRNAKRTTILHLSFNIIGTAVFTILCMLTPLTSWVGGFTPANPAAQIANMHTLFNIVTTILLLPAGNLLAKLAEKILPDVDEPEEGMYLKYLKNTKPVTEGKIGVSAINFELTHKEIARMLEIAKKNVSDSFTAFLNCDDGFIPKVEEKEEYVDFLNREISEYISTNMAHESNTRGSRILSAYFKVTSNVERISDHAMNICGYSEWLKEKDVRFSQEVREEILQMQQTCEELLTLLLNENMEALDELSRVSALEQKMDDMTEDYRNRMMHRIQEGTASGEGSVLYTEMLTDFERIGDHALNIAQEMTEVRLAE</sequence>
<dbReference type="GO" id="GO:0044341">
    <property type="term" value="P:sodium-dependent phosphate transport"/>
    <property type="evidence" value="ECO:0007669"/>
    <property type="project" value="InterPro"/>
</dbReference>
<evidence type="ECO:0000256" key="3">
    <source>
        <dbReference type="ARBA" id="ARBA00022692"/>
    </source>
</evidence>
<feature type="transmembrane region" description="Helical" evidence="6">
    <location>
        <begin position="130"/>
        <end position="152"/>
    </location>
</feature>
<feature type="domain" description="PhoU" evidence="7">
    <location>
        <begin position="349"/>
        <end position="433"/>
    </location>
</feature>
<dbReference type="PANTHER" id="PTHR10010">
    <property type="entry name" value="SOLUTE CARRIER FAMILY 34 SODIUM PHOSPHATE , MEMBER 2-RELATED"/>
    <property type="match status" value="1"/>
</dbReference>
<dbReference type="AlphaFoldDB" id="A0A173R775"/>
<proteinExistence type="predicted"/>
<dbReference type="InterPro" id="IPR026022">
    <property type="entry name" value="PhoU_dom"/>
</dbReference>
<feature type="transmembrane region" description="Helical" evidence="6">
    <location>
        <begin position="48"/>
        <end position="74"/>
    </location>
</feature>
<dbReference type="PaxDb" id="166486-ERS852572_00201"/>
<feature type="transmembrane region" description="Helical" evidence="6">
    <location>
        <begin position="173"/>
        <end position="199"/>
    </location>
</feature>
<feature type="transmembrane region" description="Helical" evidence="6">
    <location>
        <begin position="205"/>
        <end position="228"/>
    </location>
</feature>
<feature type="transmembrane region" description="Helical" evidence="6">
    <location>
        <begin position="101"/>
        <end position="124"/>
    </location>
</feature>
<dbReference type="PANTHER" id="PTHR10010:SF46">
    <property type="entry name" value="SODIUM-DEPENDENT PHOSPHATE TRANSPORT PROTEIN 2B"/>
    <property type="match status" value="1"/>
</dbReference>
<dbReference type="SUPFAM" id="SSF109755">
    <property type="entry name" value="PhoU-like"/>
    <property type="match status" value="1"/>
</dbReference>
<feature type="domain" description="PhoU" evidence="7">
    <location>
        <begin position="458"/>
        <end position="537"/>
    </location>
</feature>
<dbReference type="Gene3D" id="1.20.58.220">
    <property type="entry name" value="Phosphate transport system protein phou homolog 2, domain 2"/>
    <property type="match status" value="1"/>
</dbReference>
<organism evidence="8 9">
    <name type="scientific">Roseburia intestinalis</name>
    <dbReference type="NCBI Taxonomy" id="166486"/>
    <lineage>
        <taxon>Bacteria</taxon>
        <taxon>Bacillati</taxon>
        <taxon>Bacillota</taxon>
        <taxon>Clostridia</taxon>
        <taxon>Lachnospirales</taxon>
        <taxon>Lachnospiraceae</taxon>
        <taxon>Roseburia</taxon>
    </lineage>
</organism>
<protein>
    <submittedName>
        <fullName evidence="8">Uncharacterized conserved protein</fullName>
    </submittedName>
</protein>
<reference evidence="8 9" key="1">
    <citation type="submission" date="2015-09" db="EMBL/GenBank/DDBJ databases">
        <authorList>
            <consortium name="Pathogen Informatics"/>
        </authorList>
    </citation>
    <scope>NUCLEOTIDE SEQUENCE [LARGE SCALE GENOMIC DNA]</scope>
    <source>
        <strain evidence="8 9">2789STDY5834960</strain>
    </source>
</reference>
<keyword evidence="4 6" id="KW-1133">Transmembrane helix</keyword>
<name>A0A173R775_9FIRM</name>
<evidence type="ECO:0000256" key="1">
    <source>
        <dbReference type="ARBA" id="ARBA00004651"/>
    </source>
</evidence>
<dbReference type="Pfam" id="PF02690">
    <property type="entry name" value="Na_Pi_cotrans"/>
    <property type="match status" value="2"/>
</dbReference>
<dbReference type="Pfam" id="PF01895">
    <property type="entry name" value="PhoU"/>
    <property type="match status" value="2"/>
</dbReference>
<dbReference type="STRING" id="166486.ERS852572_00201"/>
<evidence type="ECO:0000256" key="6">
    <source>
        <dbReference type="SAM" id="Phobius"/>
    </source>
</evidence>
<keyword evidence="5 6" id="KW-0472">Membrane</keyword>
<dbReference type="EMBL" id="CYXZ01000002">
    <property type="protein sequence ID" value="CUM73665.1"/>
    <property type="molecule type" value="Genomic_DNA"/>
</dbReference>
<accession>A0A173R775</accession>
<dbReference type="InterPro" id="IPR003841">
    <property type="entry name" value="Na/Pi_transpt"/>
</dbReference>
<dbReference type="InterPro" id="IPR004633">
    <property type="entry name" value="NaPi_cotrn-rel/YqeW-like"/>
</dbReference>
<feature type="transmembrane region" description="Helical" evidence="6">
    <location>
        <begin position="240"/>
        <end position="264"/>
    </location>
</feature>
<evidence type="ECO:0000256" key="5">
    <source>
        <dbReference type="ARBA" id="ARBA00023136"/>
    </source>
</evidence>
<comment type="subcellular location">
    <subcellularLocation>
        <location evidence="1">Cell membrane</location>
        <topology evidence="1">Multi-pass membrane protein</topology>
    </subcellularLocation>
</comment>
<dbReference type="GO" id="GO:0005436">
    <property type="term" value="F:sodium:phosphate symporter activity"/>
    <property type="evidence" value="ECO:0007669"/>
    <property type="project" value="InterPro"/>
</dbReference>
<evidence type="ECO:0000259" key="7">
    <source>
        <dbReference type="Pfam" id="PF01895"/>
    </source>
</evidence>
<evidence type="ECO:0000256" key="4">
    <source>
        <dbReference type="ARBA" id="ARBA00022989"/>
    </source>
</evidence>
<dbReference type="NCBIfam" id="TIGR00704">
    <property type="entry name" value="NaPi_cotrn_rel"/>
    <property type="match status" value="1"/>
</dbReference>
<evidence type="ECO:0000256" key="2">
    <source>
        <dbReference type="ARBA" id="ARBA00022475"/>
    </source>
</evidence>
<dbReference type="RefSeq" id="WP_055193103.1">
    <property type="nucleotide sequence ID" value="NZ_CABIYH010000002.1"/>
</dbReference>
<evidence type="ECO:0000313" key="8">
    <source>
        <dbReference type="EMBL" id="CUM73665.1"/>
    </source>
</evidence>